<evidence type="ECO:0000313" key="2">
    <source>
        <dbReference type="EMBL" id="KAF7194269.1"/>
    </source>
</evidence>
<feature type="compositionally biased region" description="Basic and acidic residues" evidence="1">
    <location>
        <begin position="92"/>
        <end position="103"/>
    </location>
</feature>
<dbReference type="Proteomes" id="UP000660729">
    <property type="component" value="Unassembled WGS sequence"/>
</dbReference>
<sequence>MAAVLLVFGAVMLKERVEKSKAQKAQKKELDESRYRDLVEETERRLSRTESGQVIRHQHSGTESEDELESEHLASPVQEDEAPPAYGYHGRRPSEHEVEDVKREGRKKKRFSFLRRGR</sequence>
<protein>
    <submittedName>
        <fullName evidence="2">Uncharacterized protein</fullName>
    </submittedName>
</protein>
<organism evidence="2 3">
    <name type="scientific">Pseudocercospora fuligena</name>
    <dbReference type="NCBI Taxonomy" id="685502"/>
    <lineage>
        <taxon>Eukaryota</taxon>
        <taxon>Fungi</taxon>
        <taxon>Dikarya</taxon>
        <taxon>Ascomycota</taxon>
        <taxon>Pezizomycotina</taxon>
        <taxon>Dothideomycetes</taxon>
        <taxon>Dothideomycetidae</taxon>
        <taxon>Mycosphaerellales</taxon>
        <taxon>Mycosphaerellaceae</taxon>
        <taxon>Pseudocercospora</taxon>
    </lineage>
</organism>
<comment type="caution">
    <text evidence="2">The sequence shown here is derived from an EMBL/GenBank/DDBJ whole genome shotgun (WGS) entry which is preliminary data.</text>
</comment>
<dbReference type="AlphaFoldDB" id="A0A8H6RNH2"/>
<keyword evidence="3" id="KW-1185">Reference proteome</keyword>
<dbReference type="EMBL" id="JABCIY010000062">
    <property type="protein sequence ID" value="KAF7194269.1"/>
    <property type="molecule type" value="Genomic_DNA"/>
</dbReference>
<evidence type="ECO:0000256" key="1">
    <source>
        <dbReference type="SAM" id="MobiDB-lite"/>
    </source>
</evidence>
<reference evidence="2" key="1">
    <citation type="submission" date="2020-04" db="EMBL/GenBank/DDBJ databases">
        <title>Draft genome resource of the tomato pathogen Pseudocercospora fuligena.</title>
        <authorList>
            <person name="Zaccaron A."/>
        </authorList>
    </citation>
    <scope>NUCLEOTIDE SEQUENCE</scope>
    <source>
        <strain evidence="2">PF001</strain>
    </source>
</reference>
<accession>A0A8H6RNH2</accession>
<feature type="region of interest" description="Disordered" evidence="1">
    <location>
        <begin position="18"/>
        <end position="118"/>
    </location>
</feature>
<gene>
    <name evidence="2" type="ORF">HII31_04302</name>
</gene>
<evidence type="ECO:0000313" key="3">
    <source>
        <dbReference type="Proteomes" id="UP000660729"/>
    </source>
</evidence>
<feature type="compositionally biased region" description="Basic residues" evidence="1">
    <location>
        <begin position="104"/>
        <end position="118"/>
    </location>
</feature>
<feature type="compositionally biased region" description="Basic and acidic residues" evidence="1">
    <location>
        <begin position="18"/>
        <end position="48"/>
    </location>
</feature>
<name>A0A8H6RNH2_9PEZI</name>
<proteinExistence type="predicted"/>